<dbReference type="Proteomes" id="UP000003374">
    <property type="component" value="Unassembled WGS sequence"/>
</dbReference>
<evidence type="ECO:0000313" key="2">
    <source>
        <dbReference type="Proteomes" id="UP000003374"/>
    </source>
</evidence>
<name>A4BTK8_9GAMM</name>
<proteinExistence type="predicted"/>
<dbReference type="HOGENOM" id="CLU_1433137_0_0_6"/>
<organism evidence="1 2">
    <name type="scientific">Nitrococcus mobilis Nb-231</name>
    <dbReference type="NCBI Taxonomy" id="314278"/>
    <lineage>
        <taxon>Bacteria</taxon>
        <taxon>Pseudomonadati</taxon>
        <taxon>Pseudomonadota</taxon>
        <taxon>Gammaproteobacteria</taxon>
        <taxon>Chromatiales</taxon>
        <taxon>Ectothiorhodospiraceae</taxon>
        <taxon>Nitrococcus</taxon>
    </lineage>
</organism>
<sequence length="189" mass="21204">MADPDTGYIDFHRLVCGFRFPQRPLAPALAQRSSERFRSQPNGRGIAVRTLLLHPSLFDGFDGGAGAHYQANWEIRSFWCPTWLAQPTALRPGNKLIDAPTDVQEHFPQAKEVFPDDDPSRDFKPCAKEIACGLGKLGVTRPCNTKANVPYKTLKVMRDNGLRLREGAEFMRLLRQHCQATNTSASSRH</sequence>
<gene>
    <name evidence="1" type="ORF">NB231_00225</name>
</gene>
<evidence type="ECO:0000313" key="1">
    <source>
        <dbReference type="EMBL" id="EAR20964.1"/>
    </source>
</evidence>
<dbReference type="AlphaFoldDB" id="A4BTK8"/>
<reference evidence="1 2" key="1">
    <citation type="submission" date="2006-02" db="EMBL/GenBank/DDBJ databases">
        <authorList>
            <person name="Waterbury J."/>
            <person name="Ferriera S."/>
            <person name="Johnson J."/>
            <person name="Kravitz S."/>
            <person name="Halpern A."/>
            <person name="Remington K."/>
            <person name="Beeson K."/>
            <person name="Tran B."/>
            <person name="Rogers Y.-H."/>
            <person name="Friedman R."/>
            <person name="Venter J.C."/>
        </authorList>
    </citation>
    <scope>NUCLEOTIDE SEQUENCE [LARGE SCALE GENOMIC DNA]</scope>
    <source>
        <strain evidence="1 2">Nb-231</strain>
    </source>
</reference>
<dbReference type="eggNOG" id="COG1032">
    <property type="taxonomic scope" value="Bacteria"/>
</dbReference>
<dbReference type="EMBL" id="AAOF01000014">
    <property type="protein sequence ID" value="EAR20964.1"/>
    <property type="molecule type" value="Genomic_DNA"/>
</dbReference>
<keyword evidence="2" id="KW-1185">Reference proteome</keyword>
<comment type="caution">
    <text evidence="1">The sequence shown here is derived from an EMBL/GenBank/DDBJ whole genome shotgun (WGS) entry which is preliminary data.</text>
</comment>
<protein>
    <submittedName>
        <fullName evidence="1">Radical SAM</fullName>
    </submittedName>
</protein>
<dbReference type="STRING" id="314278.NB231_00225"/>
<accession>A4BTK8</accession>